<evidence type="ECO:0000313" key="1">
    <source>
        <dbReference type="EMBL" id="PCJ18256.1"/>
    </source>
</evidence>
<proteinExistence type="predicted"/>
<accession>A0A2A5AHC2</accession>
<sequence length="304" mass="34041">RRAYGLFDRFGIQVNEAADSQPVPGAADRWIVHQNFATAPHLNRLPDRSVILLERIDSSQARTRKAVAHPAVFAAWKIASLPIERTRCGHIREHVALMGDHADNKPVDVLSTADAMKVRPGPHYGHYPLMARWANIEVDLSAPRSIDVSFAGRVGPYHPAVEQHRRSCCDALEAMCGRLSVKVSPDRTMCRASYDKMLMDTRVVVSPWGNGELCYRDIEAMLAGCVLVKPMPYRLNTLGDVFEPGTFAPCAYDWSNLESVVSDVVARWDEWLPERRHNHTRMAAQLDPANLARWVGEELKRGAA</sequence>
<evidence type="ECO:0000313" key="2">
    <source>
        <dbReference type="Proteomes" id="UP000218327"/>
    </source>
</evidence>
<gene>
    <name evidence="1" type="ORF">COA96_16685</name>
</gene>
<dbReference type="EMBL" id="NVVJ01000101">
    <property type="protein sequence ID" value="PCJ18256.1"/>
    <property type="molecule type" value="Genomic_DNA"/>
</dbReference>
<protein>
    <recommendedName>
        <fullName evidence="3">Glycosyltransferase</fullName>
    </recommendedName>
</protein>
<evidence type="ECO:0008006" key="3">
    <source>
        <dbReference type="Google" id="ProtNLM"/>
    </source>
</evidence>
<reference evidence="2" key="1">
    <citation type="submission" date="2017-08" db="EMBL/GenBank/DDBJ databases">
        <title>A dynamic microbial community with high functional redundancy inhabits the cold, oxic subseafloor aquifer.</title>
        <authorList>
            <person name="Tully B.J."/>
            <person name="Wheat C.G."/>
            <person name="Glazer B.T."/>
            <person name="Huber J.A."/>
        </authorList>
    </citation>
    <scope>NUCLEOTIDE SEQUENCE [LARGE SCALE GENOMIC DNA]</scope>
</reference>
<name>A0A2A5AHC2_9GAMM</name>
<dbReference type="Proteomes" id="UP000218327">
    <property type="component" value="Unassembled WGS sequence"/>
</dbReference>
<comment type="caution">
    <text evidence="1">The sequence shown here is derived from an EMBL/GenBank/DDBJ whole genome shotgun (WGS) entry which is preliminary data.</text>
</comment>
<dbReference type="AlphaFoldDB" id="A0A2A5AHC2"/>
<feature type="non-terminal residue" evidence="1">
    <location>
        <position position="1"/>
    </location>
</feature>
<organism evidence="1 2">
    <name type="scientific">SAR86 cluster bacterium</name>
    <dbReference type="NCBI Taxonomy" id="2030880"/>
    <lineage>
        <taxon>Bacteria</taxon>
        <taxon>Pseudomonadati</taxon>
        <taxon>Pseudomonadota</taxon>
        <taxon>Gammaproteobacteria</taxon>
        <taxon>SAR86 cluster</taxon>
    </lineage>
</organism>